<proteinExistence type="predicted"/>
<comment type="caution">
    <text evidence="3">The sequence shown here is derived from an EMBL/GenBank/DDBJ whole genome shotgun (WGS) entry which is preliminary data.</text>
</comment>
<evidence type="ECO:0008006" key="5">
    <source>
        <dbReference type="Google" id="ProtNLM"/>
    </source>
</evidence>
<feature type="region of interest" description="Disordered" evidence="1">
    <location>
        <begin position="1"/>
        <end position="32"/>
    </location>
</feature>
<feature type="transmembrane region" description="Helical" evidence="2">
    <location>
        <begin position="115"/>
        <end position="134"/>
    </location>
</feature>
<keyword evidence="2" id="KW-0472">Membrane</keyword>
<dbReference type="AlphaFoldDB" id="A0A8J3ZHP3"/>
<sequence>MNTPTTALTTDPASDPTTAPAADLADAAAAPRRAPHSRTARVAMGILLAVVGVLLAVVICTPIALSSQDLIDWAAAPTGLGLPDPWPVLVFVALDAAAGVCVLLTVYCAWRAEPAGVFGVLVWCFALGSAFANFRHSSTPDAAPDAIWFFPLMSVAGPALLEAVLGRFRRWFQRDTGRRGRQLPAFGWRRWTPGLGALRDTYGAYRTALLLGIDTVDAAIAAYHRLCPDGSLRVAAALRARHAAQFAAQVVDQLADPPAAAALPADIMRRIPVDPAAYQRWLRVWADLRDGATDLAELAQRHGFSPRQIQWVRRAGQAGLLNSTTPPAVRLVELSTTANHRPSGNGLSSGISGGLGNGG</sequence>
<gene>
    <name evidence="3" type="ORF">Vau01_096010</name>
</gene>
<reference evidence="3" key="1">
    <citation type="submission" date="2021-01" db="EMBL/GenBank/DDBJ databases">
        <title>Whole genome shotgun sequence of Virgisporangium aurantiacum NBRC 16421.</title>
        <authorList>
            <person name="Komaki H."/>
            <person name="Tamura T."/>
        </authorList>
    </citation>
    <scope>NUCLEOTIDE SEQUENCE</scope>
    <source>
        <strain evidence="3">NBRC 16421</strain>
    </source>
</reference>
<feature type="region of interest" description="Disordered" evidence="1">
    <location>
        <begin position="336"/>
        <end position="359"/>
    </location>
</feature>
<protein>
    <recommendedName>
        <fullName evidence="5">DUF2637 domain-containing protein</fullName>
    </recommendedName>
</protein>
<dbReference type="Proteomes" id="UP000612585">
    <property type="component" value="Unassembled WGS sequence"/>
</dbReference>
<feature type="transmembrane region" description="Helical" evidence="2">
    <location>
        <begin position="146"/>
        <end position="165"/>
    </location>
</feature>
<name>A0A8J3ZHP3_9ACTN</name>
<keyword evidence="2" id="KW-0812">Transmembrane</keyword>
<dbReference type="RefSeq" id="WP_204007495.1">
    <property type="nucleotide sequence ID" value="NZ_BOPG01000075.1"/>
</dbReference>
<organism evidence="3 4">
    <name type="scientific">Virgisporangium aurantiacum</name>
    <dbReference type="NCBI Taxonomy" id="175570"/>
    <lineage>
        <taxon>Bacteria</taxon>
        <taxon>Bacillati</taxon>
        <taxon>Actinomycetota</taxon>
        <taxon>Actinomycetes</taxon>
        <taxon>Micromonosporales</taxon>
        <taxon>Micromonosporaceae</taxon>
        <taxon>Virgisporangium</taxon>
    </lineage>
</organism>
<feature type="transmembrane region" description="Helical" evidence="2">
    <location>
        <begin position="85"/>
        <end position="108"/>
    </location>
</feature>
<dbReference type="EMBL" id="BOPG01000075">
    <property type="protein sequence ID" value="GIJ62085.1"/>
    <property type="molecule type" value="Genomic_DNA"/>
</dbReference>
<evidence type="ECO:0000256" key="1">
    <source>
        <dbReference type="SAM" id="MobiDB-lite"/>
    </source>
</evidence>
<feature type="transmembrane region" description="Helical" evidence="2">
    <location>
        <begin position="42"/>
        <end position="65"/>
    </location>
</feature>
<keyword evidence="2" id="KW-1133">Transmembrane helix</keyword>
<keyword evidence="4" id="KW-1185">Reference proteome</keyword>
<evidence type="ECO:0000313" key="3">
    <source>
        <dbReference type="EMBL" id="GIJ62085.1"/>
    </source>
</evidence>
<accession>A0A8J3ZHP3</accession>
<evidence type="ECO:0000256" key="2">
    <source>
        <dbReference type="SAM" id="Phobius"/>
    </source>
</evidence>
<evidence type="ECO:0000313" key="4">
    <source>
        <dbReference type="Proteomes" id="UP000612585"/>
    </source>
</evidence>